<feature type="region of interest" description="Disordered" evidence="1">
    <location>
        <begin position="1"/>
        <end position="53"/>
    </location>
</feature>
<evidence type="ECO:0000313" key="2">
    <source>
        <dbReference type="EMBL" id="KAF7359696.1"/>
    </source>
</evidence>
<organism evidence="2 3">
    <name type="scientific">Mycena venus</name>
    <dbReference type="NCBI Taxonomy" id="2733690"/>
    <lineage>
        <taxon>Eukaryota</taxon>
        <taxon>Fungi</taxon>
        <taxon>Dikarya</taxon>
        <taxon>Basidiomycota</taxon>
        <taxon>Agaricomycotina</taxon>
        <taxon>Agaricomycetes</taxon>
        <taxon>Agaricomycetidae</taxon>
        <taxon>Agaricales</taxon>
        <taxon>Marasmiineae</taxon>
        <taxon>Mycenaceae</taxon>
        <taxon>Mycena</taxon>
    </lineage>
</organism>
<keyword evidence="3" id="KW-1185">Reference proteome</keyword>
<sequence length="215" mass="22763">MSNDRVDSYKLDLGSTSADSSCPWPALQPPPIKRPVPCRPSRQTRDQRAPSEWKAGASLGYGASGLRIAFCINHQPCVLGAGPTSSAPSTLWPPASNGPALLRNPGLLALQHSALTHAVPPAPSPSSCPSPTASAALYAAYLSTPAVLLPSQQYPMSEEEDSTDALQTRRLMFRPFSSVVGVRAALGRLLRIAVRLLLARCWRGRASGRAITLGS</sequence>
<accession>A0A8H7D5I7</accession>
<protein>
    <submittedName>
        <fullName evidence="2">Uncharacterized protein</fullName>
    </submittedName>
</protein>
<feature type="compositionally biased region" description="Basic and acidic residues" evidence="1">
    <location>
        <begin position="1"/>
        <end position="10"/>
    </location>
</feature>
<gene>
    <name evidence="2" type="ORF">MVEN_00694000</name>
</gene>
<name>A0A8H7D5I7_9AGAR</name>
<dbReference type="EMBL" id="JACAZI010000005">
    <property type="protein sequence ID" value="KAF7359696.1"/>
    <property type="molecule type" value="Genomic_DNA"/>
</dbReference>
<dbReference type="AlphaFoldDB" id="A0A8H7D5I7"/>
<evidence type="ECO:0000313" key="3">
    <source>
        <dbReference type="Proteomes" id="UP000620124"/>
    </source>
</evidence>
<comment type="caution">
    <text evidence="2">The sequence shown here is derived from an EMBL/GenBank/DDBJ whole genome shotgun (WGS) entry which is preliminary data.</text>
</comment>
<evidence type="ECO:0000256" key="1">
    <source>
        <dbReference type="SAM" id="MobiDB-lite"/>
    </source>
</evidence>
<proteinExistence type="predicted"/>
<feature type="compositionally biased region" description="Pro residues" evidence="1">
    <location>
        <begin position="26"/>
        <end position="38"/>
    </location>
</feature>
<dbReference type="Proteomes" id="UP000620124">
    <property type="component" value="Unassembled WGS sequence"/>
</dbReference>
<reference evidence="2" key="1">
    <citation type="submission" date="2020-05" db="EMBL/GenBank/DDBJ databases">
        <title>Mycena genomes resolve the evolution of fungal bioluminescence.</title>
        <authorList>
            <person name="Tsai I.J."/>
        </authorList>
    </citation>
    <scope>NUCLEOTIDE SEQUENCE</scope>
    <source>
        <strain evidence="2">CCC161011</strain>
    </source>
</reference>